<evidence type="ECO:0000259" key="2">
    <source>
        <dbReference type="PROSITE" id="PS51151"/>
    </source>
</evidence>
<feature type="region of interest" description="Disordered" evidence="1">
    <location>
        <begin position="37"/>
        <end position="74"/>
    </location>
</feature>
<comment type="caution">
    <text evidence="3">The sequence shown here is derived from an EMBL/GenBank/DDBJ whole genome shotgun (WGS) entry which is preliminary data.</text>
</comment>
<sequence>ELICFNSPLGVRSALHHWYSRVDQIRSRDLRLWPVEMVPGATEKPETKPDVSESESDSDDSAPELADAKDQGDATKASALADELLSRSKQSRSEKKARKAMSKLGLKPIPGICRVTIRKAKTIMFVISQAEVYKSSASDTYIIFGEAKVEDMSAQAQIAAAEKLRTQAIGGAGLGGTGALAKDAAGAVSKTAIAEESEDEEEPDATGLVEKDIELIMQQASVSRSKAIKALRENNNDMVNAIMSLTG</sequence>
<reference evidence="3 4" key="1">
    <citation type="submission" date="2019-04" db="EMBL/GenBank/DDBJ databases">
        <title>Annotation for the trematode Fasciola gigantica.</title>
        <authorList>
            <person name="Choi Y.-J."/>
        </authorList>
    </citation>
    <scope>NUCLEOTIDE SEQUENCE [LARGE SCALE GENOMIC DNA]</scope>
    <source>
        <strain evidence="3">Uganda_cow_1</strain>
    </source>
</reference>
<feature type="non-terminal residue" evidence="3">
    <location>
        <position position="1"/>
    </location>
</feature>
<dbReference type="Pfam" id="PF19026">
    <property type="entry name" value="UBA_HYPK"/>
    <property type="match status" value="1"/>
</dbReference>
<dbReference type="GO" id="GO:0005854">
    <property type="term" value="C:nascent polypeptide-associated complex"/>
    <property type="evidence" value="ECO:0007669"/>
    <property type="project" value="InterPro"/>
</dbReference>
<feature type="compositionally biased region" description="Acidic residues" evidence="1">
    <location>
        <begin position="52"/>
        <end position="62"/>
    </location>
</feature>
<evidence type="ECO:0000313" key="4">
    <source>
        <dbReference type="Proteomes" id="UP000316759"/>
    </source>
</evidence>
<evidence type="ECO:0000256" key="1">
    <source>
        <dbReference type="SAM" id="MobiDB-lite"/>
    </source>
</evidence>
<feature type="domain" description="NAC-A/B" evidence="2">
    <location>
        <begin position="91"/>
        <end position="156"/>
    </location>
</feature>
<dbReference type="Proteomes" id="UP000316759">
    <property type="component" value="Unassembled WGS sequence"/>
</dbReference>
<dbReference type="PROSITE" id="PS51151">
    <property type="entry name" value="NAC_AB"/>
    <property type="match status" value="1"/>
</dbReference>
<dbReference type="PANTHER" id="PTHR21713">
    <property type="entry name" value="NASCENT POLYPEPTIDE ASSOCIATED COMPLEX ALPHA SUBUNIT-RELATED"/>
    <property type="match status" value="1"/>
</dbReference>
<dbReference type="FunFam" id="2.20.70.30:FF:000002">
    <property type="entry name" value="Nascent polypeptide-associated complex (NAC), alpha subunit"/>
    <property type="match status" value="1"/>
</dbReference>
<dbReference type="AlphaFoldDB" id="A0A504YZ75"/>
<dbReference type="OrthoDB" id="3169036at2759"/>
<accession>A0A504YZ75</accession>
<dbReference type="Gene3D" id="1.10.8.10">
    <property type="entry name" value="DNA helicase RuvA subunit, C-terminal domain"/>
    <property type="match status" value="1"/>
</dbReference>
<organism evidence="3 4">
    <name type="scientific">Fasciola gigantica</name>
    <name type="common">Giant liver fluke</name>
    <dbReference type="NCBI Taxonomy" id="46835"/>
    <lineage>
        <taxon>Eukaryota</taxon>
        <taxon>Metazoa</taxon>
        <taxon>Spiralia</taxon>
        <taxon>Lophotrochozoa</taxon>
        <taxon>Platyhelminthes</taxon>
        <taxon>Trematoda</taxon>
        <taxon>Digenea</taxon>
        <taxon>Plagiorchiida</taxon>
        <taxon>Echinostomata</taxon>
        <taxon>Echinostomatoidea</taxon>
        <taxon>Fasciolidae</taxon>
        <taxon>Fasciola</taxon>
    </lineage>
</organism>
<keyword evidence="4" id="KW-1185">Reference proteome</keyword>
<dbReference type="InterPro" id="IPR044034">
    <property type="entry name" value="NAC-like_UBA"/>
</dbReference>
<dbReference type="InterPro" id="IPR038187">
    <property type="entry name" value="NAC_A/B_dom_sf"/>
</dbReference>
<dbReference type="Pfam" id="PF01849">
    <property type="entry name" value="NAC"/>
    <property type="match status" value="1"/>
</dbReference>
<protein>
    <submittedName>
        <fullName evidence="3">Nascent polypeptide-associated complex subunit alpha</fullName>
    </submittedName>
</protein>
<gene>
    <name evidence="3" type="ORF">FGIG_11242</name>
</gene>
<dbReference type="CDD" id="cd22054">
    <property type="entry name" value="NAC_NACA"/>
    <property type="match status" value="1"/>
</dbReference>
<proteinExistence type="predicted"/>
<name>A0A504YZ75_FASGI</name>
<dbReference type="InterPro" id="IPR016641">
    <property type="entry name" value="EGD2/NACA0like"/>
</dbReference>
<dbReference type="CDD" id="cd14358">
    <property type="entry name" value="UBA_NAC_euk"/>
    <property type="match status" value="1"/>
</dbReference>
<dbReference type="STRING" id="46835.A0A504YZ75"/>
<dbReference type="InterPro" id="IPR002715">
    <property type="entry name" value="Nas_poly-pep-assoc_cplx_dom"/>
</dbReference>
<dbReference type="Gene3D" id="2.20.70.30">
    <property type="entry name" value="Nascent polypeptide-associated complex domain"/>
    <property type="match status" value="1"/>
</dbReference>
<evidence type="ECO:0000313" key="3">
    <source>
        <dbReference type="EMBL" id="TPP67182.1"/>
    </source>
</evidence>
<dbReference type="EMBL" id="SUNJ01000978">
    <property type="protein sequence ID" value="TPP67182.1"/>
    <property type="molecule type" value="Genomic_DNA"/>
</dbReference>
<dbReference type="SMART" id="SM01407">
    <property type="entry name" value="NAC"/>
    <property type="match status" value="1"/>
</dbReference>